<evidence type="ECO:0000259" key="1">
    <source>
        <dbReference type="Pfam" id="PF13358"/>
    </source>
</evidence>
<dbReference type="InterPro" id="IPR038717">
    <property type="entry name" value="Tc1-like_DDE_dom"/>
</dbReference>
<protein>
    <submittedName>
        <fullName evidence="2">DDE superfamily endonuclease</fullName>
    </submittedName>
</protein>
<keyword evidence="2" id="KW-0378">Hydrolase</keyword>
<evidence type="ECO:0000313" key="2">
    <source>
        <dbReference type="EMBL" id="KAF4028515.1"/>
    </source>
</evidence>
<feature type="domain" description="Tc1-like transposase DDE" evidence="1">
    <location>
        <begin position="10"/>
        <end position="97"/>
    </location>
</feature>
<organism evidence="2 3">
    <name type="scientific">Phytophthora infestans</name>
    <name type="common">Potato late blight agent</name>
    <name type="synonym">Botrytis infestans</name>
    <dbReference type="NCBI Taxonomy" id="4787"/>
    <lineage>
        <taxon>Eukaryota</taxon>
        <taxon>Sar</taxon>
        <taxon>Stramenopiles</taxon>
        <taxon>Oomycota</taxon>
        <taxon>Peronosporomycetes</taxon>
        <taxon>Peronosporales</taxon>
        <taxon>Peronosporaceae</taxon>
        <taxon>Phytophthora</taxon>
    </lineage>
</organism>
<name>A0A833SPK5_PHYIN</name>
<comment type="caution">
    <text evidence="2">The sequence shown here is derived from an EMBL/GenBank/DDBJ whole genome shotgun (WGS) entry which is preliminary data.</text>
</comment>
<accession>A0A833SPK5</accession>
<dbReference type="Gene3D" id="3.30.420.10">
    <property type="entry name" value="Ribonuclease H-like superfamily/Ribonuclease H"/>
    <property type="match status" value="1"/>
</dbReference>
<keyword evidence="3" id="KW-1185">Reference proteome</keyword>
<dbReference type="GO" id="GO:0004519">
    <property type="term" value="F:endonuclease activity"/>
    <property type="evidence" value="ECO:0007669"/>
    <property type="project" value="UniProtKB-KW"/>
</dbReference>
<evidence type="ECO:0000313" key="3">
    <source>
        <dbReference type="Proteomes" id="UP000602510"/>
    </source>
</evidence>
<reference evidence="2" key="1">
    <citation type="submission" date="2020-04" db="EMBL/GenBank/DDBJ databases">
        <title>Hybrid Assembly of Korean Phytophthora infestans isolates.</title>
        <authorList>
            <person name="Prokchorchik M."/>
            <person name="Lee Y."/>
            <person name="Seo J."/>
            <person name="Cho J.-H."/>
            <person name="Park Y.-E."/>
            <person name="Jang D.-C."/>
            <person name="Im J.-S."/>
            <person name="Choi J.-G."/>
            <person name="Park H.-J."/>
            <person name="Lee G.-B."/>
            <person name="Lee Y.-G."/>
            <person name="Hong S.-Y."/>
            <person name="Cho K."/>
            <person name="Sohn K.H."/>
        </authorList>
    </citation>
    <scope>NUCLEOTIDE SEQUENCE</scope>
    <source>
        <strain evidence="2">KR_1_A1</strain>
    </source>
</reference>
<dbReference type="AlphaFoldDB" id="A0A833SPK5"/>
<keyword evidence="2" id="KW-0540">Nuclease</keyword>
<dbReference type="EMBL" id="WSZM01001041">
    <property type="protein sequence ID" value="KAF4028515.1"/>
    <property type="molecule type" value="Genomic_DNA"/>
</dbReference>
<gene>
    <name evidence="2" type="ORF">GN244_ATG19805</name>
</gene>
<dbReference type="Pfam" id="PF13358">
    <property type="entry name" value="DDE_3"/>
    <property type="match status" value="1"/>
</dbReference>
<keyword evidence="2" id="KW-0255">Endonuclease</keyword>
<sequence>MVATRTGGTGSRREKTTAGTFTRSLFLRAFVKNVVPLLNPWPLPRSSVILDNAKIHMYHELEETGARLLFFLPPYCAELNPIEIGFGALKRWIQRNANLVFPLYPDEVLRVGMKACVGRQQNGALGIYGHCGFNIDQLRDKPFDTLTKTNE</sequence>
<proteinExistence type="predicted"/>
<dbReference type="InterPro" id="IPR036397">
    <property type="entry name" value="RNaseH_sf"/>
</dbReference>
<dbReference type="GO" id="GO:0003676">
    <property type="term" value="F:nucleic acid binding"/>
    <property type="evidence" value="ECO:0007669"/>
    <property type="project" value="InterPro"/>
</dbReference>
<dbReference type="Proteomes" id="UP000602510">
    <property type="component" value="Unassembled WGS sequence"/>
</dbReference>